<feature type="modified residue" description="N6-(pyridoxal phosphate)lysine" evidence="5">
    <location>
        <position position="235"/>
    </location>
</feature>
<dbReference type="InterPro" id="IPR015424">
    <property type="entry name" value="PyrdxlP-dep_Trfase"/>
</dbReference>
<protein>
    <recommendedName>
        <fullName evidence="5">Acetylornithine aminotransferase</fullName>
        <shortName evidence="5">ACOAT</shortName>
        <ecNumber evidence="5">2.6.1.11</ecNumber>
    </recommendedName>
</protein>
<feature type="binding site" evidence="5">
    <location>
        <begin position="94"/>
        <end position="95"/>
    </location>
    <ligand>
        <name>pyridoxal 5'-phosphate</name>
        <dbReference type="ChEBI" id="CHEBI:597326"/>
    </ligand>
</feature>
<comment type="subunit">
    <text evidence="5">Homodimer.</text>
</comment>
<dbReference type="GO" id="GO:0006526">
    <property type="term" value="P:L-arginine biosynthetic process"/>
    <property type="evidence" value="ECO:0007669"/>
    <property type="project" value="UniProtKB-UniRule"/>
</dbReference>
<comment type="subcellular location">
    <subcellularLocation>
        <location evidence="5">Cytoplasm</location>
    </subcellularLocation>
</comment>
<dbReference type="InterPro" id="IPR015421">
    <property type="entry name" value="PyrdxlP-dep_Trfase_major"/>
</dbReference>
<evidence type="ECO:0000313" key="6">
    <source>
        <dbReference type="EMBL" id="MBP1041943.1"/>
    </source>
</evidence>
<keyword evidence="2 5" id="KW-0028">Amino-acid biosynthesis</keyword>
<dbReference type="RefSeq" id="WP_209528656.1">
    <property type="nucleotide sequence ID" value="NZ_JAEEGA010000008.1"/>
</dbReference>
<dbReference type="Pfam" id="PF00202">
    <property type="entry name" value="Aminotran_3"/>
    <property type="match status" value="1"/>
</dbReference>
<evidence type="ECO:0000256" key="1">
    <source>
        <dbReference type="ARBA" id="ARBA00022576"/>
    </source>
</evidence>
<dbReference type="HAMAP" id="MF_01107">
    <property type="entry name" value="ArgD_aminotrans_3"/>
    <property type="match status" value="1"/>
</dbReference>
<accession>A0A940PDH3</accession>
<dbReference type="InterPro" id="IPR050103">
    <property type="entry name" value="Class-III_PLP-dep_AT"/>
</dbReference>
<keyword evidence="3 5" id="KW-0808">Transferase</keyword>
<dbReference type="GO" id="GO:0003992">
    <property type="term" value="F:N2-acetyl-L-ornithine:2-oxoglutarate 5-aminotransferase activity"/>
    <property type="evidence" value="ECO:0007669"/>
    <property type="project" value="UniProtKB-UniRule"/>
</dbReference>
<dbReference type="GO" id="GO:0042802">
    <property type="term" value="F:identical protein binding"/>
    <property type="evidence" value="ECO:0007669"/>
    <property type="project" value="TreeGrafter"/>
</dbReference>
<dbReference type="InterPro" id="IPR049704">
    <property type="entry name" value="Aminotrans_3_PPA_site"/>
</dbReference>
<feature type="binding site" evidence="5">
    <location>
        <position position="264"/>
    </location>
    <ligand>
        <name>pyridoxal 5'-phosphate</name>
        <dbReference type="ChEBI" id="CHEBI:597326"/>
    </ligand>
</feature>
<dbReference type="EC" id="2.6.1.11" evidence="5"/>
<evidence type="ECO:0000256" key="5">
    <source>
        <dbReference type="HAMAP-Rule" id="MF_01107"/>
    </source>
</evidence>
<dbReference type="AlphaFoldDB" id="A0A940PDH3"/>
<dbReference type="InterPro" id="IPR004636">
    <property type="entry name" value="AcOrn/SuccOrn_fam"/>
</dbReference>
<keyword evidence="5" id="KW-0963">Cytoplasm</keyword>
<comment type="miscellaneous">
    <text evidence="5">May also have succinyldiaminopimelate aminotransferase activity, thus carrying out the corresponding step in lysine biosynthesis.</text>
</comment>
<dbReference type="NCBIfam" id="NF002325">
    <property type="entry name" value="PRK01278.1"/>
    <property type="match status" value="1"/>
</dbReference>
<evidence type="ECO:0000313" key="7">
    <source>
        <dbReference type="Proteomes" id="UP000674938"/>
    </source>
</evidence>
<dbReference type="InterPro" id="IPR015422">
    <property type="entry name" value="PyrdxlP-dep_Trfase_small"/>
</dbReference>
<feature type="binding site" evidence="5">
    <location>
        <position position="121"/>
    </location>
    <ligand>
        <name>pyridoxal 5'-phosphate</name>
        <dbReference type="ChEBI" id="CHEBI:597326"/>
    </ligand>
</feature>
<feature type="binding site" evidence="5">
    <location>
        <position position="263"/>
    </location>
    <ligand>
        <name>N(2)-acetyl-L-ornithine</name>
        <dbReference type="ChEBI" id="CHEBI:57805"/>
    </ligand>
</feature>
<dbReference type="PROSITE" id="PS00600">
    <property type="entry name" value="AA_TRANSFER_CLASS_3"/>
    <property type="match status" value="1"/>
</dbReference>
<gene>
    <name evidence="5" type="primary">argD</name>
    <name evidence="6" type="ORF">I6N95_13060</name>
</gene>
<dbReference type="GO" id="GO:0030170">
    <property type="term" value="F:pyridoxal phosphate binding"/>
    <property type="evidence" value="ECO:0007669"/>
    <property type="project" value="InterPro"/>
</dbReference>
<dbReference type="FunFam" id="3.40.640.10:FF:000004">
    <property type="entry name" value="Acetylornithine aminotransferase"/>
    <property type="match status" value="1"/>
</dbReference>
<feature type="binding site" evidence="5">
    <location>
        <begin position="206"/>
        <end position="209"/>
    </location>
    <ligand>
        <name>pyridoxal 5'-phosphate</name>
        <dbReference type="ChEBI" id="CHEBI:597326"/>
    </ligand>
</feature>
<sequence>MSYLLPNYQRANREFVSGAGGYLIDSEGQQYLDFSSGIGVANLGYDHPRVKAAVTGQLEKLWHTPNLYQNSLQEQVAAQLIGEKNYQAFFCNSGTEANEAALKLIRKASGKAKIITFIDSFHGRTFGSMSATGQAKIHGGFGAIVPGFVYLPYNDLEVFEAALDEAVGGVLLELIQGEGGVLPADPEWVKAVQRSCQEKGILLAVDEVQTGMGRTGTLYLSEQYELMPDIITLAKGLGNGLPVGAMLAKKELAIDFGPGTHGSTFGGNLVAMSAASAVLGQLNESDFLTCVKRKGDVLKALLEEELLPLATVVDVRGIGFMIGVEVTLPPSEVVETMAQAGVVALTAGHNVVRLLPPLTLTVEQLKTGVAVLKESLAKYE</sequence>
<comment type="pathway">
    <text evidence="5">Amino-acid biosynthesis; L-arginine biosynthesis; N(2)-acetyl-L-ornithine from L-glutamate: step 4/4.</text>
</comment>
<dbReference type="GO" id="GO:0005737">
    <property type="term" value="C:cytoplasm"/>
    <property type="evidence" value="ECO:0007669"/>
    <property type="project" value="UniProtKB-SubCell"/>
</dbReference>
<dbReference type="NCBIfam" id="NF002797">
    <property type="entry name" value="PRK02936.1"/>
    <property type="match status" value="1"/>
</dbReference>
<dbReference type="PANTHER" id="PTHR11986">
    <property type="entry name" value="AMINOTRANSFERASE CLASS III"/>
    <property type="match status" value="1"/>
</dbReference>
<dbReference type="Gene3D" id="3.40.640.10">
    <property type="entry name" value="Type I PLP-dependent aspartate aminotransferase-like (Major domain)"/>
    <property type="match status" value="1"/>
</dbReference>
<dbReference type="Gene3D" id="3.90.1150.10">
    <property type="entry name" value="Aspartate Aminotransferase, domain 1"/>
    <property type="match status" value="1"/>
</dbReference>
<evidence type="ECO:0000256" key="4">
    <source>
        <dbReference type="ARBA" id="ARBA00022898"/>
    </source>
</evidence>
<keyword evidence="4 5" id="KW-0663">Pyridoxal phosphate</keyword>
<dbReference type="SUPFAM" id="SSF53383">
    <property type="entry name" value="PLP-dependent transferases"/>
    <property type="match status" value="1"/>
</dbReference>
<feature type="binding site" evidence="5">
    <location>
        <position position="124"/>
    </location>
    <ligand>
        <name>N(2)-acetyl-L-ornithine</name>
        <dbReference type="ChEBI" id="CHEBI:57805"/>
    </ligand>
</feature>
<keyword evidence="5" id="KW-0055">Arginine biosynthesis</keyword>
<evidence type="ECO:0000256" key="3">
    <source>
        <dbReference type="ARBA" id="ARBA00022679"/>
    </source>
</evidence>
<name>A0A940PDH3_9ENTE</name>
<evidence type="ECO:0000256" key="2">
    <source>
        <dbReference type="ARBA" id="ARBA00022605"/>
    </source>
</evidence>
<keyword evidence="1 5" id="KW-0032">Aminotransferase</keyword>
<reference evidence="6" key="1">
    <citation type="submission" date="2020-12" db="EMBL/GenBank/DDBJ databases">
        <title>Vagococcus allomyrinae sp. nov. and Enterococcus lavae sp. nov., isolated from the larvae of Allomyrina dichotoma.</title>
        <authorList>
            <person name="Lee S.D."/>
        </authorList>
    </citation>
    <scope>NUCLEOTIDE SEQUENCE</scope>
    <source>
        <strain evidence="6">BWB3-3</strain>
    </source>
</reference>
<comment type="caution">
    <text evidence="6">The sequence shown here is derived from an EMBL/GenBank/DDBJ whole genome shotgun (WGS) entry which is preliminary data.</text>
</comment>
<dbReference type="CDD" id="cd00610">
    <property type="entry name" value="OAT_like"/>
    <property type="match status" value="1"/>
</dbReference>
<dbReference type="NCBIfam" id="TIGR00707">
    <property type="entry name" value="argD"/>
    <property type="match status" value="1"/>
</dbReference>
<keyword evidence="7" id="KW-1185">Reference proteome</keyword>
<dbReference type="Proteomes" id="UP000674938">
    <property type="component" value="Unassembled WGS sequence"/>
</dbReference>
<dbReference type="EMBL" id="JAEEGA010000008">
    <property type="protein sequence ID" value="MBP1041943.1"/>
    <property type="molecule type" value="Genomic_DNA"/>
</dbReference>
<dbReference type="InterPro" id="IPR005814">
    <property type="entry name" value="Aminotrans_3"/>
</dbReference>
<dbReference type="PANTHER" id="PTHR11986:SF79">
    <property type="entry name" value="ACETYLORNITHINE AMINOTRANSFERASE, MITOCHONDRIAL"/>
    <property type="match status" value="1"/>
</dbReference>
<organism evidence="6 7">
    <name type="scientific">Vagococcus allomyrinae</name>
    <dbReference type="NCBI Taxonomy" id="2794353"/>
    <lineage>
        <taxon>Bacteria</taxon>
        <taxon>Bacillati</taxon>
        <taxon>Bacillota</taxon>
        <taxon>Bacilli</taxon>
        <taxon>Lactobacillales</taxon>
        <taxon>Enterococcaceae</taxon>
        <taxon>Vagococcus</taxon>
    </lineage>
</organism>
<proteinExistence type="inferred from homology"/>
<dbReference type="PIRSF" id="PIRSF000521">
    <property type="entry name" value="Transaminase_4ab_Lys_Orn"/>
    <property type="match status" value="1"/>
</dbReference>
<comment type="catalytic activity">
    <reaction evidence="5">
        <text>N(2)-acetyl-L-ornithine + 2-oxoglutarate = N-acetyl-L-glutamate 5-semialdehyde + L-glutamate</text>
        <dbReference type="Rhea" id="RHEA:18049"/>
        <dbReference type="ChEBI" id="CHEBI:16810"/>
        <dbReference type="ChEBI" id="CHEBI:29123"/>
        <dbReference type="ChEBI" id="CHEBI:29985"/>
        <dbReference type="ChEBI" id="CHEBI:57805"/>
        <dbReference type="EC" id="2.6.1.11"/>
    </reaction>
</comment>
<comment type="cofactor">
    <cofactor evidence="5">
        <name>pyridoxal 5'-phosphate</name>
        <dbReference type="ChEBI" id="CHEBI:597326"/>
    </cofactor>
    <text evidence="5">Binds 1 pyridoxal phosphate per subunit.</text>
</comment>
<comment type="similarity">
    <text evidence="5">Belongs to the class-III pyridoxal-phosphate-dependent aminotransferase family. ArgD subfamily.</text>
</comment>